<dbReference type="Pfam" id="PF00067">
    <property type="entry name" value="p450"/>
    <property type="match status" value="1"/>
</dbReference>
<evidence type="ECO:0000256" key="1">
    <source>
        <dbReference type="ARBA" id="ARBA00001971"/>
    </source>
</evidence>
<evidence type="ECO:0000256" key="4">
    <source>
        <dbReference type="ARBA" id="ARBA00022617"/>
    </source>
</evidence>
<dbReference type="eggNOG" id="KOG0158">
    <property type="taxonomic scope" value="Eukaryota"/>
</dbReference>
<reference evidence="12 13" key="1">
    <citation type="journal article" date="2011" name="PLoS Pathog.">
        <title>Endophytic Life Strategies Decoded by Genome and Transcriptome Analyses of the Mutualistic Root Symbiont Piriformospora indica.</title>
        <authorList>
            <person name="Zuccaro A."/>
            <person name="Lahrmann U."/>
            <person name="Guldener U."/>
            <person name="Langen G."/>
            <person name="Pfiffi S."/>
            <person name="Biedenkopf D."/>
            <person name="Wong P."/>
            <person name="Samans B."/>
            <person name="Grimm C."/>
            <person name="Basiewicz M."/>
            <person name="Murat C."/>
            <person name="Martin F."/>
            <person name="Kogel K.H."/>
        </authorList>
    </citation>
    <scope>NUCLEOTIDE SEQUENCE [LARGE SCALE GENOMIC DNA]</scope>
    <source>
        <strain evidence="12 13">DSM 11827</strain>
    </source>
</reference>
<dbReference type="GO" id="GO:0005506">
    <property type="term" value="F:iron ion binding"/>
    <property type="evidence" value="ECO:0007669"/>
    <property type="project" value="InterPro"/>
</dbReference>
<comment type="cofactor">
    <cofactor evidence="1 9">
        <name>heme</name>
        <dbReference type="ChEBI" id="CHEBI:30413"/>
    </cofactor>
</comment>
<keyword evidence="11" id="KW-1133">Transmembrane helix</keyword>
<evidence type="ECO:0000313" key="12">
    <source>
        <dbReference type="EMBL" id="CCA74047.1"/>
    </source>
</evidence>
<evidence type="ECO:0000256" key="10">
    <source>
        <dbReference type="RuleBase" id="RU000461"/>
    </source>
</evidence>
<dbReference type="PRINTS" id="PR00385">
    <property type="entry name" value="P450"/>
</dbReference>
<dbReference type="PRINTS" id="PR00463">
    <property type="entry name" value="EP450I"/>
</dbReference>
<dbReference type="PROSITE" id="PS00086">
    <property type="entry name" value="CYTOCHROME_P450"/>
    <property type="match status" value="1"/>
</dbReference>
<feature type="transmembrane region" description="Helical" evidence="11">
    <location>
        <begin position="6"/>
        <end position="25"/>
    </location>
</feature>
<dbReference type="GO" id="GO:0004497">
    <property type="term" value="F:monooxygenase activity"/>
    <property type="evidence" value="ECO:0007669"/>
    <property type="project" value="UniProtKB-KW"/>
</dbReference>
<keyword evidence="11" id="KW-0812">Transmembrane</keyword>
<evidence type="ECO:0000256" key="2">
    <source>
        <dbReference type="ARBA" id="ARBA00005179"/>
    </source>
</evidence>
<evidence type="ECO:0000256" key="6">
    <source>
        <dbReference type="ARBA" id="ARBA00023002"/>
    </source>
</evidence>
<organism evidence="12 13">
    <name type="scientific">Serendipita indica (strain DSM 11827)</name>
    <name type="common">Root endophyte fungus</name>
    <name type="synonym">Piriformospora indica</name>
    <dbReference type="NCBI Taxonomy" id="1109443"/>
    <lineage>
        <taxon>Eukaryota</taxon>
        <taxon>Fungi</taxon>
        <taxon>Dikarya</taxon>
        <taxon>Basidiomycota</taxon>
        <taxon>Agaricomycotina</taxon>
        <taxon>Agaricomycetes</taxon>
        <taxon>Sebacinales</taxon>
        <taxon>Serendipitaceae</taxon>
        <taxon>Serendipita</taxon>
    </lineage>
</organism>
<evidence type="ECO:0000256" key="8">
    <source>
        <dbReference type="ARBA" id="ARBA00023033"/>
    </source>
</evidence>
<gene>
    <name evidence="12" type="ORF">PIIN_08001</name>
</gene>
<dbReference type="Proteomes" id="UP000007148">
    <property type="component" value="Unassembled WGS sequence"/>
</dbReference>
<proteinExistence type="inferred from homology"/>
<evidence type="ECO:0000256" key="9">
    <source>
        <dbReference type="PIRSR" id="PIRSR602401-1"/>
    </source>
</evidence>
<dbReference type="HOGENOM" id="CLU_001570_25_0_1"/>
<comment type="caution">
    <text evidence="12">The sequence shown here is derived from an EMBL/GenBank/DDBJ whole genome shotgun (WGS) entry which is preliminary data.</text>
</comment>
<dbReference type="SUPFAM" id="SSF48264">
    <property type="entry name" value="Cytochrome P450"/>
    <property type="match status" value="1"/>
</dbReference>
<dbReference type="OrthoDB" id="1470350at2759"/>
<dbReference type="EMBL" id="CAFZ01000274">
    <property type="protein sequence ID" value="CCA74047.1"/>
    <property type="molecule type" value="Genomic_DNA"/>
</dbReference>
<feature type="binding site" description="axial binding residue" evidence="9">
    <location>
        <position position="466"/>
    </location>
    <ligand>
        <name>heme</name>
        <dbReference type="ChEBI" id="CHEBI:30413"/>
    </ligand>
    <ligandPart>
        <name>Fe</name>
        <dbReference type="ChEBI" id="CHEBI:18248"/>
    </ligandPart>
</feature>
<keyword evidence="13" id="KW-1185">Reference proteome</keyword>
<evidence type="ECO:0000256" key="3">
    <source>
        <dbReference type="ARBA" id="ARBA00010617"/>
    </source>
</evidence>
<keyword evidence="5 9" id="KW-0479">Metal-binding</keyword>
<dbReference type="GO" id="GO:0016705">
    <property type="term" value="F:oxidoreductase activity, acting on paired donors, with incorporation or reduction of molecular oxygen"/>
    <property type="evidence" value="ECO:0007669"/>
    <property type="project" value="InterPro"/>
</dbReference>
<sequence>MEYVLVITAQNALFILSGAVSLWALKTYWQYRRMLASVAYTPGPKTFFPGTTPLARLLPDMPPVNRTSDWSWKLKYNAFKPYGMDVLASFTFWPSARLGFHIGDANIVKEIMTHHSSFPKPVIAYEPLNYFGRNVLSTEGDEWRRHRKVVQTSFNERNNKLVWRTTQELVLELMENVWDAEEAIEGVVKVQDGAELTRTLALMVISATGYGMRFPWKDNGVPPPGHSMTFKKCIHYILKGFIHRLALPDWILDCYQLGRDTKTAYKEFGIYIRDMIDTRLTSPGEHDDLFSNLLRAREAEKESGVTLSDEELAGNIFILLMAGHETTANTLALTLNYLAMYPEVQEKWHQQVIEYTKPGHLPDYADIPKLTYGMAIIQEVLRLVPVAPTIPKQSAFKTHFTTRTTEGGIKNIPVPEGSNLLINVVGLHYNPKYWEDPMEFRPERFLKEHTYNKNAWLAFSAGPRSCIGRRFAEVEMLACLALIIQRYKIEPTMLPNETMEACRARFMSVERVTFVVQAKSVGLTLRRRY</sequence>
<dbReference type="Gene3D" id="1.10.630.10">
    <property type="entry name" value="Cytochrome P450"/>
    <property type="match status" value="1"/>
</dbReference>
<keyword evidence="6 10" id="KW-0560">Oxidoreductase</keyword>
<dbReference type="STRING" id="1109443.G4TRU8"/>
<dbReference type="OMA" id="GLNAMLK"/>
<keyword evidence="4 9" id="KW-0349">Heme</keyword>
<evidence type="ECO:0000256" key="7">
    <source>
        <dbReference type="ARBA" id="ARBA00023004"/>
    </source>
</evidence>
<name>G4TRU8_SERID</name>
<dbReference type="PANTHER" id="PTHR24305:SF166">
    <property type="entry name" value="CYTOCHROME P450 12A4, MITOCHONDRIAL-RELATED"/>
    <property type="match status" value="1"/>
</dbReference>
<keyword evidence="11" id="KW-0472">Membrane</keyword>
<dbReference type="InterPro" id="IPR001128">
    <property type="entry name" value="Cyt_P450"/>
</dbReference>
<comment type="similarity">
    <text evidence="3 10">Belongs to the cytochrome P450 family.</text>
</comment>
<dbReference type="GO" id="GO:0020037">
    <property type="term" value="F:heme binding"/>
    <property type="evidence" value="ECO:0007669"/>
    <property type="project" value="InterPro"/>
</dbReference>
<dbReference type="PANTHER" id="PTHR24305">
    <property type="entry name" value="CYTOCHROME P450"/>
    <property type="match status" value="1"/>
</dbReference>
<dbReference type="AlphaFoldDB" id="G4TRU8"/>
<keyword evidence="8 10" id="KW-0503">Monooxygenase</keyword>
<protein>
    <recommendedName>
        <fullName evidence="14">Cytochrome P450</fullName>
    </recommendedName>
</protein>
<evidence type="ECO:0000313" key="13">
    <source>
        <dbReference type="Proteomes" id="UP000007148"/>
    </source>
</evidence>
<evidence type="ECO:0000256" key="5">
    <source>
        <dbReference type="ARBA" id="ARBA00022723"/>
    </source>
</evidence>
<dbReference type="InParanoid" id="G4TRU8"/>
<evidence type="ECO:0000256" key="11">
    <source>
        <dbReference type="SAM" id="Phobius"/>
    </source>
</evidence>
<dbReference type="InterPro" id="IPR036396">
    <property type="entry name" value="Cyt_P450_sf"/>
</dbReference>
<dbReference type="InterPro" id="IPR002401">
    <property type="entry name" value="Cyt_P450_E_grp-I"/>
</dbReference>
<accession>G4TRU8</accession>
<evidence type="ECO:0008006" key="14">
    <source>
        <dbReference type="Google" id="ProtNLM"/>
    </source>
</evidence>
<dbReference type="InterPro" id="IPR017972">
    <property type="entry name" value="Cyt_P450_CS"/>
</dbReference>
<dbReference type="InterPro" id="IPR050121">
    <property type="entry name" value="Cytochrome_P450_monoxygenase"/>
</dbReference>
<keyword evidence="7 9" id="KW-0408">Iron</keyword>
<comment type="pathway">
    <text evidence="2">Secondary metabolite biosynthesis.</text>
</comment>